<dbReference type="Proteomes" id="UP001385389">
    <property type="component" value="Chromosome"/>
</dbReference>
<keyword evidence="1" id="KW-0812">Transmembrane</keyword>
<keyword evidence="3" id="KW-1185">Reference proteome</keyword>
<dbReference type="RefSeq" id="WP_338669152.1">
    <property type="nucleotide sequence ID" value="NZ_CP146609.1"/>
</dbReference>
<dbReference type="EMBL" id="CP146609">
    <property type="protein sequence ID" value="WWX23454.1"/>
    <property type="molecule type" value="Genomic_DNA"/>
</dbReference>
<reference evidence="2 3" key="1">
    <citation type="submission" date="2024-03" db="EMBL/GenBank/DDBJ databases">
        <title>Phenotype and Genome Characterization of a Sulfate-Reducing Bacterium Pseudodesulfovibrio sp. strain 5S69, isolated from Petroleum Reservoir in Tatarstan (Russia).</title>
        <authorList>
            <person name="Bidzhieva S.K."/>
            <person name="Kadnikov V."/>
            <person name="Tourova T.P."/>
            <person name="Samigullina S.R."/>
            <person name="Sokolova D.S."/>
            <person name="Poltaraus A.B."/>
            <person name="Avtukh A.N."/>
            <person name="Tereshina V.M."/>
            <person name="Mardanov A.V."/>
            <person name="Nazina T.N."/>
        </authorList>
    </citation>
    <scope>NUCLEOTIDE SEQUENCE [LARGE SCALE GENOMIC DNA]</scope>
    <source>
        <strain evidence="2 3">5S69</strain>
    </source>
</reference>
<evidence type="ECO:0000313" key="2">
    <source>
        <dbReference type="EMBL" id="WWX23454.1"/>
    </source>
</evidence>
<feature type="transmembrane region" description="Helical" evidence="1">
    <location>
        <begin position="87"/>
        <end position="111"/>
    </location>
</feature>
<feature type="transmembrane region" description="Helical" evidence="1">
    <location>
        <begin position="33"/>
        <end position="49"/>
    </location>
</feature>
<feature type="transmembrane region" description="Helical" evidence="1">
    <location>
        <begin position="61"/>
        <end position="81"/>
    </location>
</feature>
<feature type="transmembrane region" description="Helical" evidence="1">
    <location>
        <begin position="118"/>
        <end position="136"/>
    </location>
</feature>
<organism evidence="2 3">
    <name type="scientific">Pseudodesulfovibrio methanolicus</name>
    <dbReference type="NCBI Taxonomy" id="3126690"/>
    <lineage>
        <taxon>Bacteria</taxon>
        <taxon>Pseudomonadati</taxon>
        <taxon>Thermodesulfobacteriota</taxon>
        <taxon>Desulfovibrionia</taxon>
        <taxon>Desulfovibrionales</taxon>
        <taxon>Desulfovibrionaceae</taxon>
    </lineage>
</organism>
<keyword evidence="1" id="KW-0472">Membrane</keyword>
<sequence>MLAVYAATAMLIPAALALMSNDPVALLTEVPLFLPFLGPLFALGLASLLKREGDPRPLGGWPVKVGYAVLVIGSTAAQWRFDTFFELVLMVTVPACFVACLLTWIAAFALADRGWKGAFAVWLWLWLGVAGYYAVICLENGVAAKMGLSHPLAG</sequence>
<name>A0ABZ2IXN2_9BACT</name>
<accession>A0ABZ2IXN2</accession>
<evidence type="ECO:0000256" key="1">
    <source>
        <dbReference type="SAM" id="Phobius"/>
    </source>
</evidence>
<keyword evidence="1" id="KW-1133">Transmembrane helix</keyword>
<protein>
    <submittedName>
        <fullName evidence="2">Uncharacterized protein</fullName>
    </submittedName>
</protein>
<evidence type="ECO:0000313" key="3">
    <source>
        <dbReference type="Proteomes" id="UP001385389"/>
    </source>
</evidence>
<proteinExistence type="predicted"/>
<gene>
    <name evidence="2" type="ORF">V8V93_04425</name>
</gene>